<accession>A0A6A4VXV0</accession>
<evidence type="ECO:0000313" key="11">
    <source>
        <dbReference type="Proteomes" id="UP000440578"/>
    </source>
</evidence>
<dbReference type="Proteomes" id="UP000440578">
    <property type="component" value="Unassembled WGS sequence"/>
</dbReference>
<dbReference type="EMBL" id="VIIS01001339">
    <property type="protein sequence ID" value="KAF0299696.1"/>
    <property type="molecule type" value="Genomic_DNA"/>
</dbReference>
<dbReference type="InterPro" id="IPR044189">
    <property type="entry name" value="XPO4/7-like"/>
</dbReference>
<name>A0A6A4VXV0_AMPAM</name>
<organism evidence="10 11">
    <name type="scientific">Amphibalanus amphitrite</name>
    <name type="common">Striped barnacle</name>
    <name type="synonym">Balanus amphitrite</name>
    <dbReference type="NCBI Taxonomy" id="1232801"/>
    <lineage>
        <taxon>Eukaryota</taxon>
        <taxon>Metazoa</taxon>
        <taxon>Ecdysozoa</taxon>
        <taxon>Arthropoda</taxon>
        <taxon>Crustacea</taxon>
        <taxon>Multicrustacea</taxon>
        <taxon>Cirripedia</taxon>
        <taxon>Thoracica</taxon>
        <taxon>Thoracicalcarea</taxon>
        <taxon>Balanomorpha</taxon>
        <taxon>Balanoidea</taxon>
        <taxon>Balanidae</taxon>
        <taxon>Amphibalaninae</taxon>
        <taxon>Amphibalanus</taxon>
    </lineage>
</organism>
<feature type="domain" description="Importin N-terminal" evidence="9">
    <location>
        <begin position="24"/>
        <end position="61"/>
    </location>
</feature>
<dbReference type="OrthoDB" id="5548448at2759"/>
<keyword evidence="4" id="KW-0813">Transport</keyword>
<evidence type="ECO:0000256" key="4">
    <source>
        <dbReference type="ARBA" id="ARBA00022448"/>
    </source>
</evidence>
<keyword evidence="7" id="KW-0539">Nucleus</keyword>
<dbReference type="InterPro" id="IPR001494">
    <property type="entry name" value="Importin-beta_N"/>
</dbReference>
<dbReference type="AlphaFoldDB" id="A0A6A4VXV0"/>
<dbReference type="PANTHER" id="PTHR12596">
    <property type="entry name" value="EXPORTIN 4,7-RELATED"/>
    <property type="match status" value="1"/>
</dbReference>
<evidence type="ECO:0000313" key="10">
    <source>
        <dbReference type="EMBL" id="KAF0299696.1"/>
    </source>
</evidence>
<dbReference type="InterPro" id="IPR011989">
    <property type="entry name" value="ARM-like"/>
</dbReference>
<evidence type="ECO:0000256" key="2">
    <source>
        <dbReference type="ARBA" id="ARBA00004496"/>
    </source>
</evidence>
<evidence type="ECO:0000259" key="9">
    <source>
        <dbReference type="PROSITE" id="PS50166"/>
    </source>
</evidence>
<evidence type="ECO:0000256" key="5">
    <source>
        <dbReference type="ARBA" id="ARBA00022490"/>
    </source>
</evidence>
<evidence type="ECO:0000256" key="1">
    <source>
        <dbReference type="ARBA" id="ARBA00004123"/>
    </source>
</evidence>
<reference evidence="10 11" key="1">
    <citation type="submission" date="2019-07" db="EMBL/GenBank/DDBJ databases">
        <title>Draft genome assembly of a fouling barnacle, Amphibalanus amphitrite (Darwin, 1854): The first reference genome for Thecostraca.</title>
        <authorList>
            <person name="Kim W."/>
        </authorList>
    </citation>
    <scope>NUCLEOTIDE SEQUENCE [LARGE SCALE GENOMIC DNA]</scope>
    <source>
        <strain evidence="10">SNU_AA5</strain>
        <tissue evidence="10">Soma without cirri and trophi</tissue>
    </source>
</reference>
<dbReference type="GO" id="GO:0006611">
    <property type="term" value="P:protein export from nucleus"/>
    <property type="evidence" value="ECO:0007669"/>
    <property type="project" value="TreeGrafter"/>
</dbReference>
<dbReference type="GO" id="GO:0005737">
    <property type="term" value="C:cytoplasm"/>
    <property type="evidence" value="ECO:0007669"/>
    <property type="project" value="UniProtKB-SubCell"/>
</dbReference>
<comment type="caution">
    <text evidence="10">The sequence shown here is derived from an EMBL/GenBank/DDBJ whole genome shotgun (WGS) entry which is preliminary data.</text>
</comment>
<sequence length="619" mass="70405">MGDNIIMQLDAAAKIFLTCQNSYVQFEAANLLRDGLLREWKQLPPEATTELKNYLLNYLVAHTSAPGFLRERLVQTVAILVKRRSVDDEGAQRSELLSNLQQLIRSPDINMQLLGCSLIAALLQEHANTLKSADVLLTWEQHFMAKKQFEVSDLRRIFEFCLSTLAEAEKLPALNTPQQMTLVDRLLRITESILSWSFTNFNINILYMRSSQRLIAVFESEQNPSLRPGVNWRQLMLNPDVVSLFFKMYWKVHQEDQLAHTCLNCLNQLASLNGTVIGSREPRITYASHFAQNLLNILGFEQLPDSQCLGVAGIVLRFVLFFPTPILIHLPEELVGSLLQELTRVTCRFARAAARQEELHVDDQMYREAFGKLLEAWMMLLQEGDSFPSDLYHMSATQIFETYLQVHLAAPDGARGQVSDSCDDIDETEESDRVAYRDQLAAIGAFGRKIPERSVPLVTGLLEAQTERLQHHLQRVYQQASPLADRHQLIALHEDLHWTLMIAGMTRADIRTDRNKHQARLGFGGVTCWQLDLRSETSLISPRLNQYSAAAGGSDPARRAAVVAASGRGTASGRHRRATAQRRAGRLRGPHRQWDYLDFTWRLERSWICWTIRQPAHKG</sequence>
<proteinExistence type="inferred from homology"/>
<protein>
    <recommendedName>
        <fullName evidence="8">Exportin-4</fullName>
    </recommendedName>
</protein>
<comment type="similarity">
    <text evidence="3">Belongs to the exportin family.</text>
</comment>
<evidence type="ECO:0000256" key="7">
    <source>
        <dbReference type="ARBA" id="ARBA00023242"/>
    </source>
</evidence>
<dbReference type="GO" id="GO:0005049">
    <property type="term" value="F:nuclear export signal receptor activity"/>
    <property type="evidence" value="ECO:0007669"/>
    <property type="project" value="InterPro"/>
</dbReference>
<keyword evidence="5" id="KW-0963">Cytoplasm</keyword>
<dbReference type="Gene3D" id="1.25.10.10">
    <property type="entry name" value="Leucine-rich Repeat Variant"/>
    <property type="match status" value="1"/>
</dbReference>
<dbReference type="Pfam" id="PF03810">
    <property type="entry name" value="IBN_N"/>
    <property type="match status" value="1"/>
</dbReference>
<evidence type="ECO:0000256" key="3">
    <source>
        <dbReference type="ARBA" id="ARBA00009466"/>
    </source>
</evidence>
<dbReference type="PANTHER" id="PTHR12596:SF1">
    <property type="entry name" value="EXPORTIN-4"/>
    <property type="match status" value="1"/>
</dbReference>
<dbReference type="GO" id="GO:0005643">
    <property type="term" value="C:nuclear pore"/>
    <property type="evidence" value="ECO:0007669"/>
    <property type="project" value="TreeGrafter"/>
</dbReference>
<dbReference type="InterPro" id="IPR016024">
    <property type="entry name" value="ARM-type_fold"/>
</dbReference>
<evidence type="ECO:0000256" key="8">
    <source>
        <dbReference type="ARBA" id="ARBA00040444"/>
    </source>
</evidence>
<keyword evidence="11" id="KW-1185">Reference proteome</keyword>
<comment type="subcellular location">
    <subcellularLocation>
        <location evidence="2">Cytoplasm</location>
    </subcellularLocation>
    <subcellularLocation>
        <location evidence="1">Nucleus</location>
    </subcellularLocation>
</comment>
<evidence type="ECO:0000256" key="6">
    <source>
        <dbReference type="ARBA" id="ARBA00022927"/>
    </source>
</evidence>
<keyword evidence="6" id="KW-0653">Protein transport</keyword>
<dbReference type="GO" id="GO:0031267">
    <property type="term" value="F:small GTPase binding"/>
    <property type="evidence" value="ECO:0007669"/>
    <property type="project" value="InterPro"/>
</dbReference>
<dbReference type="SUPFAM" id="SSF48371">
    <property type="entry name" value="ARM repeat"/>
    <property type="match status" value="1"/>
</dbReference>
<gene>
    <name evidence="10" type="primary">xpo4_0</name>
    <name evidence="10" type="ORF">FJT64_027616</name>
</gene>
<dbReference type="PROSITE" id="PS50166">
    <property type="entry name" value="IMPORTIN_B_NT"/>
    <property type="match status" value="1"/>
</dbReference>